<evidence type="ECO:0000313" key="1">
    <source>
        <dbReference type="EMBL" id="KXB08680.1"/>
    </source>
</evidence>
<accession>A0A133VQH6</accession>
<proteinExistence type="predicted"/>
<name>A0A133VQH6_9EURY</name>
<dbReference type="EMBL" id="LHYL01000008">
    <property type="protein sequence ID" value="KXB08680.1"/>
    <property type="molecule type" value="Genomic_DNA"/>
</dbReference>
<dbReference type="Proteomes" id="UP000070248">
    <property type="component" value="Unassembled WGS sequence"/>
</dbReference>
<reference evidence="1 2" key="1">
    <citation type="journal article" date="2016" name="Sci. Rep.">
        <title>Metabolic traits of an uncultured archaeal lineage -MSBL1- from brine pools of the Red Sea.</title>
        <authorList>
            <person name="Mwirichia R."/>
            <person name="Alam I."/>
            <person name="Rashid M."/>
            <person name="Vinu M."/>
            <person name="Ba-Alawi W."/>
            <person name="Anthony Kamau A."/>
            <person name="Kamanda Ngugi D."/>
            <person name="Goker M."/>
            <person name="Klenk H.P."/>
            <person name="Bajic V."/>
            <person name="Stingl U."/>
        </authorList>
    </citation>
    <scope>NUCLEOTIDE SEQUENCE [LARGE SCALE GENOMIC DNA]</scope>
    <source>
        <strain evidence="1">SCGC-AAA385M02</strain>
    </source>
</reference>
<protein>
    <submittedName>
        <fullName evidence="1">Uncharacterized protein</fullName>
    </submittedName>
</protein>
<evidence type="ECO:0000313" key="2">
    <source>
        <dbReference type="Proteomes" id="UP000070248"/>
    </source>
</evidence>
<dbReference type="AlphaFoldDB" id="A0A133VQH6"/>
<gene>
    <name evidence="1" type="ORF">AKJ59_00660</name>
</gene>
<sequence>MSRIIYVRCPYCGFSKVLYSDKYDGGVLRWGELAEDPTDYPLVEIREALPGPGRGRKVKGGGFQIVGKMPITEMLEKEEYRDIAMQMKDRFLSIIKAYIREGIISRDEI</sequence>
<comment type="caution">
    <text evidence="1">The sequence shown here is derived from an EMBL/GenBank/DDBJ whole genome shotgun (WGS) entry which is preliminary data.</text>
</comment>
<organism evidence="1 2">
    <name type="scientific">candidate division MSBL1 archaeon SCGC-AAA385M02</name>
    <dbReference type="NCBI Taxonomy" id="1698287"/>
    <lineage>
        <taxon>Archaea</taxon>
        <taxon>Methanobacteriati</taxon>
        <taxon>Methanobacteriota</taxon>
        <taxon>candidate division MSBL1</taxon>
    </lineage>
</organism>
<keyword evidence="2" id="KW-1185">Reference proteome</keyword>